<evidence type="ECO:0000259" key="5">
    <source>
        <dbReference type="SMART" id="SM00856"/>
    </source>
</evidence>
<feature type="coiled-coil region" evidence="3">
    <location>
        <begin position="102"/>
        <end position="129"/>
    </location>
</feature>
<dbReference type="CDD" id="cd15798">
    <property type="entry name" value="PMEI-like_3"/>
    <property type="match status" value="1"/>
</dbReference>
<evidence type="ECO:0000256" key="1">
    <source>
        <dbReference type="ARBA" id="ARBA00022729"/>
    </source>
</evidence>
<dbReference type="InterPro" id="IPR051955">
    <property type="entry name" value="PME_Inhibitor"/>
</dbReference>
<keyword evidence="3" id="KW-0175">Coiled coil</keyword>
<dbReference type="PANTHER" id="PTHR31080">
    <property type="entry name" value="PECTINESTERASE INHIBITOR-LIKE"/>
    <property type="match status" value="1"/>
</dbReference>
<sequence length="198" mass="21469">MAGILKFLLILLAINFYTSVGRELNEKSSSTSAYQEFIKTSCGATTYRSLCISSLSSQASSIQTSPKLLAHAALNVTLSAAKSTSTMMYKLSQSHGMKPREVQAMRDCIEELSDTIDELRKSIREMGEINSSNYELTISDIQTWVSAALTDESTCSDGFAGNSMNGNVKTAVRGQIVNISHLTSNALALFNSYASLHD</sequence>
<feature type="domain" description="Pectinesterase inhibitor" evidence="5">
    <location>
        <begin position="33"/>
        <end position="189"/>
    </location>
</feature>
<evidence type="ECO:0000313" key="7">
    <source>
        <dbReference type="Proteomes" id="UP000593562"/>
    </source>
</evidence>
<evidence type="ECO:0000256" key="3">
    <source>
        <dbReference type="SAM" id="Coils"/>
    </source>
</evidence>
<proteinExistence type="inferred from homology"/>
<dbReference type="FunFam" id="1.20.140.40:FF:000005">
    <property type="entry name" value="Pectin methylesterase inhibitor 1"/>
    <property type="match status" value="1"/>
</dbReference>
<dbReference type="NCBIfam" id="TIGR01614">
    <property type="entry name" value="PME_inhib"/>
    <property type="match status" value="1"/>
</dbReference>
<dbReference type="InterPro" id="IPR006501">
    <property type="entry name" value="Pectinesterase_inhib_dom"/>
</dbReference>
<dbReference type="AlphaFoldDB" id="A0A7J7CAG2"/>
<feature type="chain" id="PRO_5029833485" evidence="4">
    <location>
        <begin position="22"/>
        <end position="198"/>
    </location>
</feature>
<feature type="signal peptide" evidence="4">
    <location>
        <begin position="1"/>
        <end position="21"/>
    </location>
</feature>
<evidence type="ECO:0000256" key="4">
    <source>
        <dbReference type="SAM" id="SignalP"/>
    </source>
</evidence>
<dbReference type="Proteomes" id="UP000593562">
    <property type="component" value="Unassembled WGS sequence"/>
</dbReference>
<gene>
    <name evidence="6" type="ORF">HS088_TW19G00684</name>
</gene>
<name>A0A7J7CAG2_TRIWF</name>
<dbReference type="GO" id="GO:0046910">
    <property type="term" value="F:pectinesterase inhibitor activity"/>
    <property type="evidence" value="ECO:0007669"/>
    <property type="project" value="UniProtKB-ARBA"/>
</dbReference>
<dbReference type="Pfam" id="PF04043">
    <property type="entry name" value="PMEI"/>
    <property type="match status" value="1"/>
</dbReference>
<dbReference type="Gene3D" id="1.20.140.40">
    <property type="entry name" value="Invertase/pectin methylesterase inhibitor family protein"/>
    <property type="match status" value="1"/>
</dbReference>
<dbReference type="SMART" id="SM00856">
    <property type="entry name" value="PMEI"/>
    <property type="match status" value="1"/>
</dbReference>
<dbReference type="SUPFAM" id="SSF101148">
    <property type="entry name" value="Plant invertase/pectin methylesterase inhibitor"/>
    <property type="match status" value="1"/>
</dbReference>
<dbReference type="InterPro" id="IPR035513">
    <property type="entry name" value="Invertase/methylesterase_inhib"/>
</dbReference>
<comment type="similarity">
    <text evidence="2">Belongs to the PMEI family.</text>
</comment>
<keyword evidence="7" id="KW-1185">Reference proteome</keyword>
<dbReference type="InParanoid" id="A0A7J7CAG2"/>
<reference evidence="6 7" key="1">
    <citation type="journal article" date="2020" name="Nat. Commun.">
        <title>Genome of Tripterygium wilfordii and identification of cytochrome P450 involved in triptolide biosynthesis.</title>
        <authorList>
            <person name="Tu L."/>
            <person name="Su P."/>
            <person name="Zhang Z."/>
            <person name="Gao L."/>
            <person name="Wang J."/>
            <person name="Hu T."/>
            <person name="Zhou J."/>
            <person name="Zhang Y."/>
            <person name="Zhao Y."/>
            <person name="Liu Y."/>
            <person name="Song Y."/>
            <person name="Tong Y."/>
            <person name="Lu Y."/>
            <person name="Yang J."/>
            <person name="Xu C."/>
            <person name="Jia M."/>
            <person name="Peters R.J."/>
            <person name="Huang L."/>
            <person name="Gao W."/>
        </authorList>
    </citation>
    <scope>NUCLEOTIDE SEQUENCE [LARGE SCALE GENOMIC DNA]</scope>
    <source>
        <strain evidence="7">cv. XIE 37</strain>
        <tissue evidence="6">Leaf</tissue>
    </source>
</reference>
<evidence type="ECO:0000313" key="6">
    <source>
        <dbReference type="EMBL" id="KAF5731080.1"/>
    </source>
</evidence>
<dbReference type="FunCoup" id="A0A7J7CAG2">
    <property type="interactions" value="271"/>
</dbReference>
<organism evidence="6 7">
    <name type="scientific">Tripterygium wilfordii</name>
    <name type="common">Thunder God vine</name>
    <dbReference type="NCBI Taxonomy" id="458696"/>
    <lineage>
        <taxon>Eukaryota</taxon>
        <taxon>Viridiplantae</taxon>
        <taxon>Streptophyta</taxon>
        <taxon>Embryophyta</taxon>
        <taxon>Tracheophyta</taxon>
        <taxon>Spermatophyta</taxon>
        <taxon>Magnoliopsida</taxon>
        <taxon>eudicotyledons</taxon>
        <taxon>Gunneridae</taxon>
        <taxon>Pentapetalae</taxon>
        <taxon>rosids</taxon>
        <taxon>fabids</taxon>
        <taxon>Celastrales</taxon>
        <taxon>Celastraceae</taxon>
        <taxon>Tripterygium</taxon>
    </lineage>
</organism>
<keyword evidence="1 4" id="KW-0732">Signal</keyword>
<dbReference type="OrthoDB" id="1430376at2759"/>
<dbReference type="PANTHER" id="PTHR31080:SF117">
    <property type="entry name" value="PLANT INVERTASE_PECTIN METHYLESTERASE INHIBITOR SUPERFAMILY PROTEIN"/>
    <property type="match status" value="1"/>
</dbReference>
<comment type="caution">
    <text evidence="6">The sequence shown here is derived from an EMBL/GenBank/DDBJ whole genome shotgun (WGS) entry which is preliminary data.</text>
</comment>
<evidence type="ECO:0000256" key="2">
    <source>
        <dbReference type="ARBA" id="ARBA00038471"/>
    </source>
</evidence>
<accession>A0A7J7CAG2</accession>
<protein>
    <submittedName>
        <fullName evidence="6">Putative DC1.2-like</fullName>
    </submittedName>
</protein>
<dbReference type="EMBL" id="JAAARO010000019">
    <property type="protein sequence ID" value="KAF5731080.1"/>
    <property type="molecule type" value="Genomic_DNA"/>
</dbReference>